<dbReference type="InterPro" id="IPR055259">
    <property type="entry name" value="YkvP/CgeB_Glyco_trans-like"/>
</dbReference>
<evidence type="ECO:0000259" key="2">
    <source>
        <dbReference type="Pfam" id="PF13524"/>
    </source>
</evidence>
<dbReference type="Proteomes" id="UP000838749">
    <property type="component" value="Unassembled WGS sequence"/>
</dbReference>
<accession>A0ABM9BHX9</accession>
<comment type="caution">
    <text evidence="3">The sequence shown here is derived from an EMBL/GenBank/DDBJ whole genome shotgun (WGS) entry which is preliminary data.</text>
</comment>
<keyword evidence="4" id="KW-1185">Reference proteome</keyword>
<feature type="domain" description="Spore protein YkvP/CgeB glycosyl transferase-like" evidence="2">
    <location>
        <begin position="279"/>
        <end position="410"/>
    </location>
</feature>
<gene>
    <name evidence="3" type="ORF">PAECIP111894_04169</name>
</gene>
<dbReference type="Gene3D" id="3.40.50.2000">
    <property type="entry name" value="Glycogen Phosphorylase B"/>
    <property type="match status" value="2"/>
</dbReference>
<proteinExistence type="predicted"/>
<dbReference type="Pfam" id="PF13439">
    <property type="entry name" value="Glyco_transf_4"/>
    <property type="match status" value="1"/>
</dbReference>
<reference evidence="3" key="1">
    <citation type="submission" date="2021-12" db="EMBL/GenBank/DDBJ databases">
        <authorList>
            <person name="Criscuolo A."/>
        </authorList>
    </citation>
    <scope>NUCLEOTIDE SEQUENCE</scope>
    <source>
        <strain evidence="3">CIP111894</strain>
    </source>
</reference>
<dbReference type="SUPFAM" id="SSF53756">
    <property type="entry name" value="UDP-Glycosyltransferase/glycogen phosphorylase"/>
    <property type="match status" value="1"/>
</dbReference>
<evidence type="ECO:0000313" key="4">
    <source>
        <dbReference type="Proteomes" id="UP000838749"/>
    </source>
</evidence>
<protein>
    <recommendedName>
        <fullName evidence="5">Glycosyltransferase subfamily 4-like N-terminal domain-containing protein</fullName>
    </recommendedName>
</protein>
<sequence>MDRKVLLISHNALGKENNMARTLENQFMGLRSEQIAQLFFSDENPNSEYCDNYFRVSDSEVLRSLYSRKEVGNKINITFHESIDNKDEWIKTKIRKKGNRRPAVYLIRNLIWLLGKWKSKKLDDWLDQFKPDVIYFASGDYAFSYMVTLYIAKRRNIPVIIGCYDDFYIDKRKTINPLYHITYQNLMKKAKELFDLSSAFVAVSDMMVEDYSKLFNKKGYTLYTPTNLLNNSSNFKKQEIITYAGNLGHGRAEQLISLGRALKKIGVPSLDHIDVYSGEIRTEITGSLTADNGINFCGRVPAEKVQELMISSKYIVHTESFDETFTKRVKYSLSTKIADCLASGSCIIAYGPKEVASISYLEKDEAACVISDEASLEKKLIGLFASDEEKKRICASAKKLAYRNHSSDKNRELLCNIIESLF</sequence>
<dbReference type="EMBL" id="CAKMAB010000027">
    <property type="protein sequence ID" value="CAH1057996.1"/>
    <property type="molecule type" value="Genomic_DNA"/>
</dbReference>
<feature type="domain" description="Glycosyltransferase subfamily 4-like N-terminal" evidence="1">
    <location>
        <begin position="97"/>
        <end position="215"/>
    </location>
</feature>
<evidence type="ECO:0008006" key="5">
    <source>
        <dbReference type="Google" id="ProtNLM"/>
    </source>
</evidence>
<organism evidence="3 4">
    <name type="scientific">Paenibacillus pseudetheri</name>
    <dbReference type="NCBI Taxonomy" id="2897682"/>
    <lineage>
        <taxon>Bacteria</taxon>
        <taxon>Bacillati</taxon>
        <taxon>Bacillota</taxon>
        <taxon>Bacilli</taxon>
        <taxon>Bacillales</taxon>
        <taxon>Paenibacillaceae</taxon>
        <taxon>Paenibacillus</taxon>
    </lineage>
</organism>
<dbReference type="RefSeq" id="WP_234539199.1">
    <property type="nucleotide sequence ID" value="NZ_CAKMAB010000027.1"/>
</dbReference>
<evidence type="ECO:0000259" key="1">
    <source>
        <dbReference type="Pfam" id="PF13439"/>
    </source>
</evidence>
<dbReference type="Pfam" id="PF13524">
    <property type="entry name" value="Glyco_trans_1_2"/>
    <property type="match status" value="1"/>
</dbReference>
<name>A0ABM9BHX9_9BACL</name>
<evidence type="ECO:0000313" key="3">
    <source>
        <dbReference type="EMBL" id="CAH1057996.1"/>
    </source>
</evidence>
<dbReference type="InterPro" id="IPR028098">
    <property type="entry name" value="Glyco_trans_4-like_N"/>
</dbReference>